<accession>A0ABY7EBU1</accession>
<evidence type="ECO:0000256" key="2">
    <source>
        <dbReference type="ARBA" id="ARBA00022448"/>
    </source>
</evidence>
<dbReference type="Proteomes" id="UP001164746">
    <property type="component" value="Chromosome 6"/>
</dbReference>
<evidence type="ECO:0000256" key="5">
    <source>
        <dbReference type="ARBA" id="ARBA00022989"/>
    </source>
</evidence>
<evidence type="ECO:0000256" key="10">
    <source>
        <dbReference type="ARBA" id="ARBA00023303"/>
    </source>
</evidence>
<protein>
    <submittedName>
        <fullName evidence="12">SCNuncharacterized</fullName>
    </submittedName>
</protein>
<evidence type="ECO:0000256" key="6">
    <source>
        <dbReference type="ARBA" id="ARBA00023053"/>
    </source>
</evidence>
<sequence length="140" mass="15991">MYESTWLFDVIEGYKIKTDQFSLFQSATYGNCYTLDLHDILARGSGQLHGITVVFNIETKEYFKTYSSSYGVRMVMQEKGTTPLPENEGISLDRAHETSVGIRLVQIKRLGGVYGNCTDGYDFVQKYKVNYTLPLLLLYL</sequence>
<keyword evidence="5" id="KW-1133">Transmembrane helix</keyword>
<evidence type="ECO:0000313" key="12">
    <source>
        <dbReference type="EMBL" id="WAR07483.1"/>
    </source>
</evidence>
<dbReference type="Gene3D" id="2.60.470.10">
    <property type="entry name" value="Acid-sensing ion channels like domains"/>
    <property type="match status" value="1"/>
</dbReference>
<keyword evidence="8" id="KW-0472">Membrane</keyword>
<evidence type="ECO:0000256" key="11">
    <source>
        <dbReference type="RuleBase" id="RU000679"/>
    </source>
</evidence>
<dbReference type="EMBL" id="CP111017">
    <property type="protein sequence ID" value="WAR07483.1"/>
    <property type="molecule type" value="Genomic_DNA"/>
</dbReference>
<keyword evidence="2 11" id="KW-0813">Transport</keyword>
<keyword evidence="13" id="KW-1185">Reference proteome</keyword>
<comment type="subcellular location">
    <subcellularLocation>
        <location evidence="1">Membrane</location>
        <topology evidence="1">Multi-pass membrane protein</topology>
    </subcellularLocation>
</comment>
<dbReference type="PRINTS" id="PR01078">
    <property type="entry name" value="AMINACHANNEL"/>
</dbReference>
<evidence type="ECO:0000313" key="13">
    <source>
        <dbReference type="Proteomes" id="UP001164746"/>
    </source>
</evidence>
<gene>
    <name evidence="12" type="ORF">MAR_017441</name>
</gene>
<evidence type="ECO:0000256" key="9">
    <source>
        <dbReference type="ARBA" id="ARBA00023201"/>
    </source>
</evidence>
<evidence type="ECO:0000256" key="4">
    <source>
        <dbReference type="ARBA" id="ARBA00022692"/>
    </source>
</evidence>
<dbReference type="Pfam" id="PF00858">
    <property type="entry name" value="ASC"/>
    <property type="match status" value="1"/>
</dbReference>
<reference evidence="12" key="1">
    <citation type="submission" date="2022-11" db="EMBL/GenBank/DDBJ databases">
        <title>Centuries of genome instability and evolution in soft-shell clam transmissible cancer (bioRxiv).</title>
        <authorList>
            <person name="Hart S.F.M."/>
            <person name="Yonemitsu M.A."/>
            <person name="Giersch R.M."/>
            <person name="Beal B.F."/>
            <person name="Arriagada G."/>
            <person name="Davis B.W."/>
            <person name="Ostrander E.A."/>
            <person name="Goff S.P."/>
            <person name="Metzger M.J."/>
        </authorList>
    </citation>
    <scope>NUCLEOTIDE SEQUENCE</scope>
    <source>
        <strain evidence="12">MELC-2E11</strain>
        <tissue evidence="12">Siphon/mantle</tissue>
    </source>
</reference>
<keyword evidence="4 11" id="KW-0812">Transmembrane</keyword>
<keyword evidence="6" id="KW-0915">Sodium</keyword>
<keyword evidence="9 11" id="KW-0739">Sodium transport</keyword>
<proteinExistence type="inferred from homology"/>
<evidence type="ECO:0000256" key="7">
    <source>
        <dbReference type="ARBA" id="ARBA00023065"/>
    </source>
</evidence>
<evidence type="ECO:0000256" key="1">
    <source>
        <dbReference type="ARBA" id="ARBA00004141"/>
    </source>
</evidence>
<comment type="similarity">
    <text evidence="11">Belongs to the amiloride-sensitive sodium channel (TC 1.A.6) family.</text>
</comment>
<keyword evidence="7 11" id="KW-0406">Ion transport</keyword>
<keyword evidence="3 11" id="KW-0894">Sodium channel</keyword>
<evidence type="ECO:0000256" key="8">
    <source>
        <dbReference type="ARBA" id="ARBA00023136"/>
    </source>
</evidence>
<dbReference type="PANTHER" id="PTHR11690">
    <property type="entry name" value="AMILORIDE-SENSITIVE SODIUM CHANNEL-RELATED"/>
    <property type="match status" value="1"/>
</dbReference>
<dbReference type="PANTHER" id="PTHR11690:SF248">
    <property type="entry name" value="PICKPOCKET 17, ISOFORM A"/>
    <property type="match status" value="1"/>
</dbReference>
<dbReference type="InterPro" id="IPR001873">
    <property type="entry name" value="ENaC"/>
</dbReference>
<keyword evidence="10 11" id="KW-0407">Ion channel</keyword>
<organism evidence="12 13">
    <name type="scientific">Mya arenaria</name>
    <name type="common">Soft-shell clam</name>
    <dbReference type="NCBI Taxonomy" id="6604"/>
    <lineage>
        <taxon>Eukaryota</taxon>
        <taxon>Metazoa</taxon>
        <taxon>Spiralia</taxon>
        <taxon>Lophotrochozoa</taxon>
        <taxon>Mollusca</taxon>
        <taxon>Bivalvia</taxon>
        <taxon>Autobranchia</taxon>
        <taxon>Heteroconchia</taxon>
        <taxon>Euheterodonta</taxon>
        <taxon>Imparidentia</taxon>
        <taxon>Neoheterodontei</taxon>
        <taxon>Myida</taxon>
        <taxon>Myoidea</taxon>
        <taxon>Myidae</taxon>
        <taxon>Mya</taxon>
    </lineage>
</organism>
<name>A0ABY7EBU1_MYAAR</name>
<evidence type="ECO:0000256" key="3">
    <source>
        <dbReference type="ARBA" id="ARBA00022461"/>
    </source>
</evidence>